<feature type="transmembrane region" description="Helical" evidence="1">
    <location>
        <begin position="188"/>
        <end position="221"/>
    </location>
</feature>
<keyword evidence="1" id="KW-0812">Transmembrane</keyword>
<dbReference type="Pfam" id="PF01944">
    <property type="entry name" value="SpoIIM"/>
    <property type="match status" value="1"/>
</dbReference>
<sequence>MRLSESVTAAARTLRNRPTDLLPLYVLSAAVPTIGRVVTFLGLAVVYLRLAASGRLATAREDLAALESEPPANDPDAVAEWSENLFSALEPLFTPGTTAVLILAVLLTVAVIVVLYAGVTAGRLAACRARLRGERGLVAGIAGVRRYWLSILGLYLLEILAWIGVTIGVGVLASLATGVTVAGVGDPIVAAFVGLLGGLLWLVAVLVVRALFAFAPVAVVVDGVGAFRSVRHAAGFVRRRLSGAVFYYVLAVAAAVGSAVAAGVLSLVSVTALVPLVGTLLVFPVLDLIKTGLYADYRDPLAIPAPAERSLASQFAGGLRRGWAELAAFVRGRPGLHALAVATGLAGFGMGWVAIAPFEGTLEASIAARLEGHRPLGAAVEFFANNWTVALTTAFGGVVLAVPAVVSIWFNGLMLGIYGRLEADPAELLAFVAPHGVLEIPAIFVAGALGIRLGVVGWRAWRGGLGRDGLADELEGAFRVLVGVGLLLAVAGLIEGLVSPYYYRVLF</sequence>
<feature type="transmembrane region" description="Helical" evidence="1">
    <location>
        <begin position="99"/>
        <end position="126"/>
    </location>
</feature>
<organism evidence="2 3">
    <name type="scientific">Saliphagus infecundisoli</name>
    <dbReference type="NCBI Taxonomy" id="1849069"/>
    <lineage>
        <taxon>Archaea</taxon>
        <taxon>Methanobacteriati</taxon>
        <taxon>Methanobacteriota</taxon>
        <taxon>Stenosarchaea group</taxon>
        <taxon>Halobacteria</taxon>
        <taxon>Halobacteriales</taxon>
        <taxon>Natrialbaceae</taxon>
        <taxon>Saliphagus</taxon>
    </lineage>
</organism>
<keyword evidence="3" id="KW-1185">Reference proteome</keyword>
<proteinExistence type="predicted"/>
<comment type="caution">
    <text evidence="2">The sequence shown here is derived from an EMBL/GenBank/DDBJ whole genome shotgun (WGS) entry which is preliminary data.</text>
</comment>
<reference evidence="2 3" key="1">
    <citation type="journal article" date="2019" name="Int. J. Syst. Evol. Microbiol.">
        <title>The Global Catalogue of Microorganisms (GCM) 10K type strain sequencing project: providing services to taxonomists for standard genome sequencing and annotation.</title>
        <authorList>
            <consortium name="The Broad Institute Genomics Platform"/>
            <consortium name="The Broad Institute Genome Sequencing Center for Infectious Disease"/>
            <person name="Wu L."/>
            <person name="Ma J."/>
        </authorList>
    </citation>
    <scope>NUCLEOTIDE SEQUENCE [LARGE SCALE GENOMIC DNA]</scope>
    <source>
        <strain evidence="2 3">CGMCC 1.15824</strain>
    </source>
</reference>
<protein>
    <submittedName>
        <fullName evidence="2">Stage II sporulation protein M</fullName>
    </submittedName>
</protein>
<name>A0ABD5QKF3_9EURY</name>
<evidence type="ECO:0000313" key="3">
    <source>
        <dbReference type="Proteomes" id="UP001595925"/>
    </source>
</evidence>
<accession>A0ABD5QKF3</accession>
<feature type="transmembrane region" description="Helical" evidence="1">
    <location>
        <begin position="481"/>
        <end position="503"/>
    </location>
</feature>
<feature type="transmembrane region" description="Helical" evidence="1">
    <location>
        <begin position="267"/>
        <end position="289"/>
    </location>
</feature>
<feature type="transmembrane region" description="Helical" evidence="1">
    <location>
        <begin position="336"/>
        <end position="355"/>
    </location>
</feature>
<dbReference type="InterPro" id="IPR002798">
    <property type="entry name" value="SpoIIM-like"/>
</dbReference>
<dbReference type="PANTHER" id="PTHR35337">
    <property type="entry name" value="SLR1478 PROTEIN"/>
    <property type="match status" value="1"/>
</dbReference>
<dbReference type="AlphaFoldDB" id="A0ABD5QKF3"/>
<keyword evidence="1" id="KW-0472">Membrane</keyword>
<keyword evidence="1" id="KW-1133">Transmembrane helix</keyword>
<dbReference type="RefSeq" id="WP_224828779.1">
    <property type="nucleotide sequence ID" value="NZ_JAIVEF010000010.1"/>
</dbReference>
<feature type="transmembrane region" description="Helical" evidence="1">
    <location>
        <begin position="241"/>
        <end position="261"/>
    </location>
</feature>
<feature type="transmembrane region" description="Helical" evidence="1">
    <location>
        <begin position="440"/>
        <end position="461"/>
    </location>
</feature>
<dbReference type="PANTHER" id="PTHR35337:SF1">
    <property type="entry name" value="SLR1478 PROTEIN"/>
    <property type="match status" value="1"/>
</dbReference>
<dbReference type="EMBL" id="JBHSJG010000063">
    <property type="protein sequence ID" value="MFC4990137.1"/>
    <property type="molecule type" value="Genomic_DNA"/>
</dbReference>
<feature type="transmembrane region" description="Helical" evidence="1">
    <location>
        <begin position="394"/>
        <end position="419"/>
    </location>
</feature>
<dbReference type="Proteomes" id="UP001595925">
    <property type="component" value="Unassembled WGS sequence"/>
</dbReference>
<feature type="transmembrane region" description="Helical" evidence="1">
    <location>
        <begin position="147"/>
        <end position="176"/>
    </location>
</feature>
<evidence type="ECO:0000256" key="1">
    <source>
        <dbReference type="SAM" id="Phobius"/>
    </source>
</evidence>
<gene>
    <name evidence="2" type="ORF">ACFPFO_20800</name>
</gene>
<evidence type="ECO:0000313" key="2">
    <source>
        <dbReference type="EMBL" id="MFC4990137.1"/>
    </source>
</evidence>
<feature type="transmembrane region" description="Helical" evidence="1">
    <location>
        <begin position="21"/>
        <end position="48"/>
    </location>
</feature>